<name>A0A6N2V568_9FIRM</name>
<dbReference type="InterPro" id="IPR050072">
    <property type="entry name" value="Peptidase_M20A"/>
</dbReference>
<reference evidence="6" key="1">
    <citation type="submission" date="2019-11" db="EMBL/GenBank/DDBJ databases">
        <authorList>
            <person name="Feng L."/>
        </authorList>
    </citation>
    <scope>NUCLEOTIDE SEQUENCE</scope>
    <source>
        <strain evidence="6">AundefinedLFYP135</strain>
    </source>
</reference>
<protein>
    <submittedName>
        <fullName evidence="6">Acetylornithine deacetylase</fullName>
        <ecNumber evidence="6">3.5.1.16</ecNumber>
    </submittedName>
</protein>
<dbReference type="Gene3D" id="3.30.70.360">
    <property type="match status" value="1"/>
</dbReference>
<dbReference type="Pfam" id="PF07687">
    <property type="entry name" value="M20_dimer"/>
    <property type="match status" value="1"/>
</dbReference>
<sequence>MGLIPAVKKYLTDNRPRMIDEIVTLGKIPAPSNHEEKRAQWCKEYLESFGAKGVYIDSALNVVYPYHAEGCDELVAFLGHTDVVFPDTDELPVRIEGDTIYGPGIGDDTANAVAVMEMARMVTEMNLTPKTGILFVLNTGEEGLGNLKGVRQVMEDYKGRVSRLFAIDGNYRKVVNDAVGSKRYRIELKTEGGHSYGDFGNRNAIYYMSQMISTFYAMKVPDLGKTTYNVGLIQGGTSVNTIAQSCEMYYEYRSDKREALEIMDRLFENCIATYRSMGVEVDVELVGNRPCKGDVDNSHLVELVRSAAKEHGLEMTTCSGSTDCNIPLSQGVPAVCFGVYLGEGAHTRGEHISISSLDVGMEIFAQVVLSHFE</sequence>
<dbReference type="SUPFAM" id="SSF53187">
    <property type="entry name" value="Zn-dependent exopeptidases"/>
    <property type="match status" value="1"/>
</dbReference>
<dbReference type="Gene3D" id="3.40.630.10">
    <property type="entry name" value="Zn peptidases"/>
    <property type="match status" value="1"/>
</dbReference>
<dbReference type="InterPro" id="IPR001261">
    <property type="entry name" value="ArgE/DapE_CS"/>
</dbReference>
<evidence type="ECO:0000259" key="5">
    <source>
        <dbReference type="Pfam" id="PF07687"/>
    </source>
</evidence>
<evidence type="ECO:0000256" key="4">
    <source>
        <dbReference type="ARBA" id="ARBA00022833"/>
    </source>
</evidence>
<dbReference type="PROSITE" id="PS00758">
    <property type="entry name" value="ARGE_DAPE_CPG2_1"/>
    <property type="match status" value="1"/>
</dbReference>
<evidence type="ECO:0000256" key="1">
    <source>
        <dbReference type="ARBA" id="ARBA00001947"/>
    </source>
</evidence>
<evidence type="ECO:0000256" key="2">
    <source>
        <dbReference type="ARBA" id="ARBA00022723"/>
    </source>
</evidence>
<dbReference type="InterPro" id="IPR002933">
    <property type="entry name" value="Peptidase_M20"/>
</dbReference>
<keyword evidence="2" id="KW-0479">Metal-binding</keyword>
<feature type="domain" description="Peptidase M20 dimerisation" evidence="5">
    <location>
        <begin position="180"/>
        <end position="271"/>
    </location>
</feature>
<dbReference type="EMBL" id="CACRSL010000005">
    <property type="protein sequence ID" value="VYT23531.1"/>
    <property type="molecule type" value="Genomic_DNA"/>
</dbReference>
<keyword evidence="3 6" id="KW-0378">Hydrolase</keyword>
<accession>A0A6N2V568</accession>
<evidence type="ECO:0000256" key="3">
    <source>
        <dbReference type="ARBA" id="ARBA00022801"/>
    </source>
</evidence>
<dbReference type="InterPro" id="IPR011650">
    <property type="entry name" value="Peptidase_M20_dimer"/>
</dbReference>
<comment type="cofactor">
    <cofactor evidence="1">
        <name>Zn(2+)</name>
        <dbReference type="ChEBI" id="CHEBI:29105"/>
    </cofactor>
</comment>
<dbReference type="SUPFAM" id="SSF55031">
    <property type="entry name" value="Bacterial exopeptidase dimerisation domain"/>
    <property type="match status" value="1"/>
</dbReference>
<dbReference type="InterPro" id="IPR036264">
    <property type="entry name" value="Bact_exopeptidase_dim_dom"/>
</dbReference>
<dbReference type="Pfam" id="PF01546">
    <property type="entry name" value="Peptidase_M20"/>
    <property type="match status" value="1"/>
</dbReference>
<dbReference type="GO" id="GO:0008777">
    <property type="term" value="F:acetylornithine deacetylase activity"/>
    <property type="evidence" value="ECO:0007669"/>
    <property type="project" value="UniProtKB-EC"/>
</dbReference>
<proteinExistence type="predicted"/>
<organism evidence="6">
    <name type="scientific">uncultured Anaerotruncus sp</name>
    <dbReference type="NCBI Taxonomy" id="905011"/>
    <lineage>
        <taxon>Bacteria</taxon>
        <taxon>Bacillati</taxon>
        <taxon>Bacillota</taxon>
        <taxon>Clostridia</taxon>
        <taxon>Eubacteriales</taxon>
        <taxon>Oscillospiraceae</taxon>
        <taxon>Anaerotruncus</taxon>
        <taxon>environmental samples</taxon>
    </lineage>
</organism>
<keyword evidence="4" id="KW-0862">Zinc</keyword>
<dbReference type="EC" id="3.5.1.16" evidence="6"/>
<dbReference type="GO" id="GO:0046872">
    <property type="term" value="F:metal ion binding"/>
    <property type="evidence" value="ECO:0007669"/>
    <property type="project" value="UniProtKB-KW"/>
</dbReference>
<dbReference type="PANTHER" id="PTHR43808">
    <property type="entry name" value="ACETYLORNITHINE DEACETYLASE"/>
    <property type="match status" value="1"/>
</dbReference>
<dbReference type="PANTHER" id="PTHR43808:SF17">
    <property type="entry name" value="PEPTIDASE M20"/>
    <property type="match status" value="1"/>
</dbReference>
<dbReference type="AlphaFoldDB" id="A0A6N2V568"/>
<gene>
    <name evidence="6" type="primary">argE</name>
    <name evidence="6" type="ORF">AULFYP135_02189</name>
</gene>
<evidence type="ECO:0000313" key="6">
    <source>
        <dbReference type="EMBL" id="VYT23531.1"/>
    </source>
</evidence>